<dbReference type="SUPFAM" id="SSF47413">
    <property type="entry name" value="lambda repressor-like DNA-binding domains"/>
    <property type="match status" value="1"/>
</dbReference>
<evidence type="ECO:0000313" key="3">
    <source>
        <dbReference type="EMBL" id="GAA1147288.1"/>
    </source>
</evidence>
<organism evidence="3 4">
    <name type="scientific">Nocardioides aquiterrae</name>
    <dbReference type="NCBI Taxonomy" id="203799"/>
    <lineage>
        <taxon>Bacteria</taxon>
        <taxon>Bacillati</taxon>
        <taxon>Actinomycetota</taxon>
        <taxon>Actinomycetes</taxon>
        <taxon>Propionibacteriales</taxon>
        <taxon>Nocardioidaceae</taxon>
        <taxon>Nocardioides</taxon>
    </lineage>
</organism>
<dbReference type="InterPro" id="IPR010982">
    <property type="entry name" value="Lambda_DNA-bd_dom_sf"/>
</dbReference>
<name>A0ABN1UEN0_9ACTN</name>
<dbReference type="InterPro" id="IPR050807">
    <property type="entry name" value="TransReg_Diox_bact_type"/>
</dbReference>
<evidence type="ECO:0000313" key="4">
    <source>
        <dbReference type="Proteomes" id="UP001499979"/>
    </source>
</evidence>
<dbReference type="SMART" id="SM00530">
    <property type="entry name" value="HTH_XRE"/>
    <property type="match status" value="1"/>
</dbReference>
<feature type="domain" description="HTH cro/C1-type" evidence="2">
    <location>
        <begin position="17"/>
        <end position="71"/>
    </location>
</feature>
<comment type="caution">
    <text evidence="3">The sequence shown here is derived from an EMBL/GenBank/DDBJ whole genome shotgun (WGS) entry which is preliminary data.</text>
</comment>
<dbReference type="Gene3D" id="1.10.260.40">
    <property type="entry name" value="lambda repressor-like DNA-binding domains"/>
    <property type="match status" value="1"/>
</dbReference>
<dbReference type="PANTHER" id="PTHR46797:SF2">
    <property type="entry name" value="TRANSCRIPTIONAL REGULATOR"/>
    <property type="match status" value="1"/>
</dbReference>
<sequence length="189" mass="20681">MPDQTEAGTDGEVGPRLRQLREQKGLSARQVAELAGLTPAYLSRLENGRVSPTVATLARVVEAMGETMATLFAEPPGPQQPVVRRADRHLMRSRGVLDSQVTPGWAKRLEVLESLVDPGQGSSDDLHTHAGDEECVLVLEGELDLYLGDERHHLGLGDSATFDCRVPHRWRNPSAAPARVLWIFTPASY</sequence>
<keyword evidence="1" id="KW-0238">DNA-binding</keyword>
<dbReference type="Gene3D" id="2.60.120.10">
    <property type="entry name" value="Jelly Rolls"/>
    <property type="match status" value="1"/>
</dbReference>
<evidence type="ECO:0000259" key="2">
    <source>
        <dbReference type="PROSITE" id="PS50943"/>
    </source>
</evidence>
<dbReference type="PANTHER" id="PTHR46797">
    <property type="entry name" value="HTH-TYPE TRANSCRIPTIONAL REGULATOR"/>
    <property type="match status" value="1"/>
</dbReference>
<dbReference type="InterPro" id="IPR013096">
    <property type="entry name" value="Cupin_2"/>
</dbReference>
<dbReference type="CDD" id="cd02209">
    <property type="entry name" value="cupin_XRE_C"/>
    <property type="match status" value="1"/>
</dbReference>
<keyword evidence="4" id="KW-1185">Reference proteome</keyword>
<proteinExistence type="predicted"/>
<dbReference type="EMBL" id="BAAAJE010000014">
    <property type="protein sequence ID" value="GAA1147288.1"/>
    <property type="molecule type" value="Genomic_DNA"/>
</dbReference>
<dbReference type="InterPro" id="IPR001387">
    <property type="entry name" value="Cro/C1-type_HTH"/>
</dbReference>
<dbReference type="RefSeq" id="WP_343908163.1">
    <property type="nucleotide sequence ID" value="NZ_BAAAJE010000014.1"/>
</dbReference>
<dbReference type="PROSITE" id="PS50943">
    <property type="entry name" value="HTH_CROC1"/>
    <property type="match status" value="1"/>
</dbReference>
<dbReference type="InterPro" id="IPR011051">
    <property type="entry name" value="RmlC_Cupin_sf"/>
</dbReference>
<dbReference type="Pfam" id="PF01381">
    <property type="entry name" value="HTH_3"/>
    <property type="match status" value="1"/>
</dbReference>
<dbReference type="Pfam" id="PF07883">
    <property type="entry name" value="Cupin_2"/>
    <property type="match status" value="1"/>
</dbReference>
<dbReference type="SUPFAM" id="SSF51182">
    <property type="entry name" value="RmlC-like cupins"/>
    <property type="match status" value="1"/>
</dbReference>
<accession>A0ABN1UEN0</accession>
<dbReference type="Proteomes" id="UP001499979">
    <property type="component" value="Unassembled WGS sequence"/>
</dbReference>
<reference evidence="3 4" key="1">
    <citation type="journal article" date="2019" name="Int. J. Syst. Evol. Microbiol.">
        <title>The Global Catalogue of Microorganisms (GCM) 10K type strain sequencing project: providing services to taxonomists for standard genome sequencing and annotation.</title>
        <authorList>
            <consortium name="The Broad Institute Genomics Platform"/>
            <consortium name="The Broad Institute Genome Sequencing Center for Infectious Disease"/>
            <person name="Wu L."/>
            <person name="Ma J."/>
        </authorList>
    </citation>
    <scope>NUCLEOTIDE SEQUENCE [LARGE SCALE GENOMIC DNA]</scope>
    <source>
        <strain evidence="3 4">JCM 11813</strain>
    </source>
</reference>
<dbReference type="InterPro" id="IPR014710">
    <property type="entry name" value="RmlC-like_jellyroll"/>
</dbReference>
<gene>
    <name evidence="3" type="ORF">GCM10009606_27680</name>
</gene>
<evidence type="ECO:0000256" key="1">
    <source>
        <dbReference type="ARBA" id="ARBA00023125"/>
    </source>
</evidence>
<dbReference type="CDD" id="cd00093">
    <property type="entry name" value="HTH_XRE"/>
    <property type="match status" value="1"/>
</dbReference>
<protein>
    <submittedName>
        <fullName evidence="3">Helix-turn-helix domain-containing protein</fullName>
    </submittedName>
</protein>